<evidence type="ECO:0000256" key="4">
    <source>
        <dbReference type="ARBA" id="ARBA00023136"/>
    </source>
</evidence>
<name>A0A7S3KXN9_9STRA</name>
<dbReference type="InterPro" id="IPR006694">
    <property type="entry name" value="Fatty_acid_hydroxylase"/>
</dbReference>
<evidence type="ECO:0000256" key="6">
    <source>
        <dbReference type="SAM" id="Phobius"/>
    </source>
</evidence>
<evidence type="ECO:0000256" key="3">
    <source>
        <dbReference type="ARBA" id="ARBA00022989"/>
    </source>
</evidence>
<dbReference type="GO" id="GO:0016020">
    <property type="term" value="C:membrane"/>
    <property type="evidence" value="ECO:0007669"/>
    <property type="project" value="UniProtKB-SubCell"/>
</dbReference>
<dbReference type="InterPro" id="IPR050307">
    <property type="entry name" value="Sterol_Desaturase_Related"/>
</dbReference>
<feature type="transmembrane region" description="Helical" evidence="6">
    <location>
        <begin position="42"/>
        <end position="60"/>
    </location>
</feature>
<dbReference type="Pfam" id="PF04116">
    <property type="entry name" value="FA_hydroxylase"/>
    <property type="match status" value="1"/>
</dbReference>
<evidence type="ECO:0000256" key="1">
    <source>
        <dbReference type="ARBA" id="ARBA00004370"/>
    </source>
</evidence>
<feature type="region of interest" description="Disordered" evidence="5">
    <location>
        <begin position="1"/>
        <end position="24"/>
    </location>
</feature>
<dbReference type="EMBL" id="HBIM01001050">
    <property type="protein sequence ID" value="CAE0402632.1"/>
    <property type="molecule type" value="Transcribed_RNA"/>
</dbReference>
<feature type="transmembrane region" description="Helical" evidence="6">
    <location>
        <begin position="80"/>
        <end position="98"/>
    </location>
</feature>
<evidence type="ECO:0000256" key="5">
    <source>
        <dbReference type="SAM" id="MobiDB-lite"/>
    </source>
</evidence>
<dbReference type="AlphaFoldDB" id="A0A7S3KXN9"/>
<keyword evidence="2 6" id="KW-0812">Transmembrane</keyword>
<sequence>MCRPSTTPSQVSHNETVVNKSGNAATKGHPAKFDDFYKAHPSFIWGPILVVGFLHGLNFVPTLKSYFEANQMEAFGLESALQYTVFAIVTSYAFHGWCSTHVPHHLKIQSAFEYEVTPPAMATRSTAALLTELVYTFMPLAPNSTTWVQFALWTAALGIYWDAHFYVAHRFCHENKAAYKFFHKTHHLCKEPNCFGAYFVTYQSHIVLEQLVVFILAVAGLPRDVFVFSMYWGTIATYIEHSGFELGSMKLPLVPLTIGHLSTLLSLPTAWLEGVNVAEHDWHHEKFTTNYSLSFKYLDKIFGTYHPGRVPGEQKASAKAE</sequence>
<protein>
    <recommendedName>
        <fullName evidence="7">Fatty acid hydroxylase domain-containing protein</fullName>
    </recommendedName>
</protein>
<feature type="domain" description="Fatty acid hydroxylase" evidence="7">
    <location>
        <begin position="156"/>
        <end position="304"/>
    </location>
</feature>
<proteinExistence type="predicted"/>
<keyword evidence="3 6" id="KW-1133">Transmembrane helix</keyword>
<evidence type="ECO:0000313" key="8">
    <source>
        <dbReference type="EMBL" id="CAE0402632.1"/>
    </source>
</evidence>
<dbReference type="GO" id="GO:0016491">
    <property type="term" value="F:oxidoreductase activity"/>
    <property type="evidence" value="ECO:0007669"/>
    <property type="project" value="InterPro"/>
</dbReference>
<organism evidence="8">
    <name type="scientific">Amphora coffeiformis</name>
    <dbReference type="NCBI Taxonomy" id="265554"/>
    <lineage>
        <taxon>Eukaryota</taxon>
        <taxon>Sar</taxon>
        <taxon>Stramenopiles</taxon>
        <taxon>Ochrophyta</taxon>
        <taxon>Bacillariophyta</taxon>
        <taxon>Bacillariophyceae</taxon>
        <taxon>Bacillariophycidae</taxon>
        <taxon>Thalassiophysales</taxon>
        <taxon>Catenulaceae</taxon>
        <taxon>Amphora</taxon>
    </lineage>
</organism>
<evidence type="ECO:0000259" key="7">
    <source>
        <dbReference type="Pfam" id="PF04116"/>
    </source>
</evidence>
<gene>
    <name evidence="8" type="ORF">ACOF00016_LOCUS909</name>
</gene>
<dbReference type="GO" id="GO:0005506">
    <property type="term" value="F:iron ion binding"/>
    <property type="evidence" value="ECO:0007669"/>
    <property type="project" value="InterPro"/>
</dbReference>
<evidence type="ECO:0000256" key="2">
    <source>
        <dbReference type="ARBA" id="ARBA00022692"/>
    </source>
</evidence>
<dbReference type="GO" id="GO:0008610">
    <property type="term" value="P:lipid biosynthetic process"/>
    <property type="evidence" value="ECO:0007669"/>
    <property type="project" value="InterPro"/>
</dbReference>
<reference evidence="8" key="1">
    <citation type="submission" date="2021-01" db="EMBL/GenBank/DDBJ databases">
        <authorList>
            <person name="Corre E."/>
            <person name="Pelletier E."/>
            <person name="Niang G."/>
            <person name="Scheremetjew M."/>
            <person name="Finn R."/>
            <person name="Kale V."/>
            <person name="Holt S."/>
            <person name="Cochrane G."/>
            <person name="Meng A."/>
            <person name="Brown T."/>
            <person name="Cohen L."/>
        </authorList>
    </citation>
    <scope>NUCLEOTIDE SEQUENCE</scope>
    <source>
        <strain evidence="8">CCMP127</strain>
    </source>
</reference>
<comment type="subcellular location">
    <subcellularLocation>
        <location evidence="1">Membrane</location>
    </subcellularLocation>
</comment>
<accession>A0A7S3KXN9</accession>
<keyword evidence="4 6" id="KW-0472">Membrane</keyword>
<dbReference type="PANTHER" id="PTHR11863">
    <property type="entry name" value="STEROL DESATURASE"/>
    <property type="match status" value="1"/>
</dbReference>